<organism evidence="2 3">
    <name type="scientific">Syphacia muris</name>
    <dbReference type="NCBI Taxonomy" id="451379"/>
    <lineage>
        <taxon>Eukaryota</taxon>
        <taxon>Metazoa</taxon>
        <taxon>Ecdysozoa</taxon>
        <taxon>Nematoda</taxon>
        <taxon>Chromadorea</taxon>
        <taxon>Rhabditida</taxon>
        <taxon>Spirurina</taxon>
        <taxon>Oxyuridomorpha</taxon>
        <taxon>Oxyuroidea</taxon>
        <taxon>Oxyuridae</taxon>
        <taxon>Syphacia</taxon>
    </lineage>
</organism>
<sequence length="124" mass="14024">MRIQPNPGELLCATTGTTTEPNSGNYVQQNIYGTTRQIVTTREVSSGEQFFPSQSPLSLNVMESESNEPSGPQHQPPVMSHNNLQQKQVQLQHHYQPQQQVQTRSLPPIQSQQVIIRYRLEISV</sequence>
<reference evidence="3" key="1">
    <citation type="submission" date="2016-04" db="UniProtKB">
        <authorList>
            <consortium name="WormBaseParasite"/>
        </authorList>
    </citation>
    <scope>IDENTIFICATION</scope>
</reference>
<accession>A0A158R658</accession>
<name>A0A158R658_9BILA</name>
<dbReference type="AlphaFoldDB" id="A0A158R658"/>
<protein>
    <submittedName>
        <fullName evidence="3">Zasp-like motif domain-containing protein</fullName>
    </submittedName>
</protein>
<feature type="region of interest" description="Disordered" evidence="1">
    <location>
        <begin position="43"/>
        <end position="105"/>
    </location>
</feature>
<evidence type="ECO:0000256" key="1">
    <source>
        <dbReference type="SAM" id="MobiDB-lite"/>
    </source>
</evidence>
<feature type="compositionally biased region" description="Low complexity" evidence="1">
    <location>
        <begin position="84"/>
        <end position="102"/>
    </location>
</feature>
<proteinExistence type="predicted"/>
<keyword evidence="2" id="KW-1185">Reference proteome</keyword>
<dbReference type="WBParaSite" id="SMUV_0000956701-mRNA-1">
    <property type="protein sequence ID" value="SMUV_0000956701-mRNA-1"/>
    <property type="gene ID" value="SMUV_0000956701"/>
</dbReference>
<feature type="compositionally biased region" description="Polar residues" evidence="1">
    <location>
        <begin position="43"/>
        <end position="73"/>
    </location>
</feature>
<evidence type="ECO:0000313" key="2">
    <source>
        <dbReference type="Proteomes" id="UP000046393"/>
    </source>
</evidence>
<evidence type="ECO:0000313" key="3">
    <source>
        <dbReference type="WBParaSite" id="SMUV_0000956701-mRNA-1"/>
    </source>
</evidence>
<dbReference type="Proteomes" id="UP000046393">
    <property type="component" value="Unplaced"/>
</dbReference>